<organism evidence="2 3">
    <name type="scientific">Porites lobata</name>
    <dbReference type="NCBI Taxonomy" id="104759"/>
    <lineage>
        <taxon>Eukaryota</taxon>
        <taxon>Metazoa</taxon>
        <taxon>Cnidaria</taxon>
        <taxon>Anthozoa</taxon>
        <taxon>Hexacorallia</taxon>
        <taxon>Scleractinia</taxon>
        <taxon>Fungiina</taxon>
        <taxon>Poritidae</taxon>
        <taxon>Porites</taxon>
    </lineage>
</organism>
<dbReference type="Proteomes" id="UP001159405">
    <property type="component" value="Unassembled WGS sequence"/>
</dbReference>
<name>A0ABN8R064_9CNID</name>
<evidence type="ECO:0000313" key="2">
    <source>
        <dbReference type="EMBL" id="CAH3172697.1"/>
    </source>
</evidence>
<feature type="region of interest" description="Disordered" evidence="1">
    <location>
        <begin position="28"/>
        <end position="50"/>
    </location>
</feature>
<evidence type="ECO:0000313" key="3">
    <source>
        <dbReference type="Proteomes" id="UP001159405"/>
    </source>
</evidence>
<comment type="caution">
    <text evidence="2">The sequence shown here is derived from an EMBL/GenBank/DDBJ whole genome shotgun (WGS) entry which is preliminary data.</text>
</comment>
<feature type="compositionally biased region" description="Polar residues" evidence="1">
    <location>
        <begin position="41"/>
        <end position="50"/>
    </location>
</feature>
<gene>
    <name evidence="2" type="ORF">PLOB_00013177</name>
</gene>
<keyword evidence="3" id="KW-1185">Reference proteome</keyword>
<evidence type="ECO:0000256" key="1">
    <source>
        <dbReference type="SAM" id="MobiDB-lite"/>
    </source>
</evidence>
<feature type="non-terminal residue" evidence="2">
    <location>
        <position position="166"/>
    </location>
</feature>
<sequence length="166" mass="18223">KVLSFTRNLAHRVRESFSGISSGLQRAGDVHSVLSEDESSPGHSRSTQPQNMYSFNVVLLDPGVDIIPRQKFRDDGRIVEISLPRGAQGPDAQKKLTSAFPHFRAKARQSHGYGNPPIQVLVTDKSARNNLVPANLPAHGFTARELHKVAGQGSLYLRLFEDPTTS</sequence>
<reference evidence="2 3" key="1">
    <citation type="submission" date="2022-05" db="EMBL/GenBank/DDBJ databases">
        <authorList>
            <consortium name="Genoscope - CEA"/>
            <person name="William W."/>
        </authorList>
    </citation>
    <scope>NUCLEOTIDE SEQUENCE [LARGE SCALE GENOMIC DNA]</scope>
</reference>
<dbReference type="EMBL" id="CALNXK010000176">
    <property type="protein sequence ID" value="CAH3172697.1"/>
    <property type="molecule type" value="Genomic_DNA"/>
</dbReference>
<accession>A0ABN8R064</accession>
<feature type="non-terminal residue" evidence="2">
    <location>
        <position position="1"/>
    </location>
</feature>
<protein>
    <submittedName>
        <fullName evidence="2">Uncharacterized protein</fullName>
    </submittedName>
</protein>
<proteinExistence type="predicted"/>